<dbReference type="Gramene" id="AUR62037760-RA">
    <property type="protein sequence ID" value="AUR62037760-RA:cds"/>
    <property type="gene ID" value="AUR62037760"/>
</dbReference>
<dbReference type="EnsemblPlants" id="AUR62037760-RA">
    <property type="protein sequence ID" value="AUR62037760-RA:cds"/>
    <property type="gene ID" value="AUR62037760"/>
</dbReference>
<keyword evidence="3" id="KW-1185">Reference proteome</keyword>
<reference evidence="2" key="1">
    <citation type="journal article" date="2017" name="Nature">
        <title>The genome of Chenopodium quinoa.</title>
        <authorList>
            <person name="Jarvis D.E."/>
            <person name="Ho Y.S."/>
            <person name="Lightfoot D.J."/>
            <person name="Schmoeckel S.M."/>
            <person name="Li B."/>
            <person name="Borm T.J.A."/>
            <person name="Ohyanagi H."/>
            <person name="Mineta K."/>
            <person name="Michell C.T."/>
            <person name="Saber N."/>
            <person name="Kharbatia N.M."/>
            <person name="Rupper R.R."/>
            <person name="Sharp A.R."/>
            <person name="Dally N."/>
            <person name="Boughton B.A."/>
            <person name="Woo Y.H."/>
            <person name="Gao G."/>
            <person name="Schijlen E.G.W.M."/>
            <person name="Guo X."/>
            <person name="Momin A.A."/>
            <person name="Negrao S."/>
            <person name="Al-Babili S."/>
            <person name="Gehring C."/>
            <person name="Roessner U."/>
            <person name="Jung C."/>
            <person name="Murphy K."/>
            <person name="Arold S.T."/>
            <person name="Gojobori T."/>
            <person name="van der Linden C.G."/>
            <person name="van Loo E.N."/>
            <person name="Jellen E.N."/>
            <person name="Maughan P.J."/>
            <person name="Tester M."/>
        </authorList>
    </citation>
    <scope>NUCLEOTIDE SEQUENCE [LARGE SCALE GENOMIC DNA]</scope>
    <source>
        <strain evidence="2">cv. PI 614886</strain>
    </source>
</reference>
<accession>A0A803MZC0</accession>
<reference evidence="2" key="2">
    <citation type="submission" date="2021-03" db="UniProtKB">
        <authorList>
            <consortium name="EnsemblPlants"/>
        </authorList>
    </citation>
    <scope>IDENTIFICATION</scope>
</reference>
<evidence type="ECO:0000256" key="1">
    <source>
        <dbReference type="SAM" id="MobiDB-lite"/>
    </source>
</evidence>
<dbReference type="AlphaFoldDB" id="A0A803MZC0"/>
<evidence type="ECO:0000313" key="2">
    <source>
        <dbReference type="EnsemblPlants" id="AUR62037760-RA:cds"/>
    </source>
</evidence>
<organism evidence="2 3">
    <name type="scientific">Chenopodium quinoa</name>
    <name type="common">Quinoa</name>
    <dbReference type="NCBI Taxonomy" id="63459"/>
    <lineage>
        <taxon>Eukaryota</taxon>
        <taxon>Viridiplantae</taxon>
        <taxon>Streptophyta</taxon>
        <taxon>Embryophyta</taxon>
        <taxon>Tracheophyta</taxon>
        <taxon>Spermatophyta</taxon>
        <taxon>Magnoliopsida</taxon>
        <taxon>eudicotyledons</taxon>
        <taxon>Gunneridae</taxon>
        <taxon>Pentapetalae</taxon>
        <taxon>Caryophyllales</taxon>
        <taxon>Chenopodiaceae</taxon>
        <taxon>Chenopodioideae</taxon>
        <taxon>Atripliceae</taxon>
        <taxon>Chenopodium</taxon>
    </lineage>
</organism>
<dbReference type="Proteomes" id="UP000596660">
    <property type="component" value="Unplaced"/>
</dbReference>
<feature type="region of interest" description="Disordered" evidence="1">
    <location>
        <begin position="138"/>
        <end position="169"/>
    </location>
</feature>
<protein>
    <submittedName>
        <fullName evidence="2">Uncharacterized protein</fullName>
    </submittedName>
</protein>
<name>A0A803MZC0_CHEQI</name>
<feature type="compositionally biased region" description="Polar residues" evidence="1">
    <location>
        <begin position="140"/>
        <end position="163"/>
    </location>
</feature>
<proteinExistence type="predicted"/>
<sequence length="169" mass="19050">MEVQAEYGKEEAKKKKHLQLHQVRDNNSNASLKMRLQRNEMIATDHDRTNTIQIRWDETEYDLQMNDNDNDNGVGSELELEEGRYEKEANGLKLESIKLELVQQLAPRIGSVIMSQLQEANPEVNLVIPEFLSPIIPRDASSTPHNGQSSGETVVGNVNQGEQLNGEKA</sequence>
<evidence type="ECO:0000313" key="3">
    <source>
        <dbReference type="Proteomes" id="UP000596660"/>
    </source>
</evidence>